<sequence length="234" mass="26973">MPVVNDFPDLSHWFTVQEFTITQAALLLSGIDPLDYPTLEMVKEEKHERWRMAYGFAYGMVTAIRRGVLTPVWIEYYPFWDVQVVSGSPRTEIPDRLKKISMDDTIITRYSLQEWVKNEKVDYVRPSRSISDKEIKPSNQSVIIDAESRVINSEETVLLTYGHKSEGLEYVEDAIRELWATYDPDNQQTAPTRNDVVEYLKGRGAGQNMAEAVNLILRPTGLQQVGRRKRKTNS</sequence>
<dbReference type="RefSeq" id="WP_075331042.1">
    <property type="nucleotide sequence ID" value="NZ_MSJS02000084.1"/>
</dbReference>
<dbReference type="EMBL" id="MSJS02000084">
    <property type="protein sequence ID" value="OOO78017.1"/>
    <property type="molecule type" value="Genomic_DNA"/>
</dbReference>
<organism evidence="1">
    <name type="scientific">Shigella boydii</name>
    <dbReference type="NCBI Taxonomy" id="621"/>
    <lineage>
        <taxon>Bacteria</taxon>
        <taxon>Pseudomonadati</taxon>
        <taxon>Pseudomonadota</taxon>
        <taxon>Gammaproteobacteria</taxon>
        <taxon>Enterobacterales</taxon>
        <taxon>Enterobacteriaceae</taxon>
        <taxon>Shigella</taxon>
    </lineage>
</organism>
<dbReference type="AlphaFoldDB" id="A0A1S9J577"/>
<name>A0A1S9J577_SHIBO</name>
<gene>
    <name evidence="1" type="ORF">AJR17_018855</name>
</gene>
<dbReference type="Proteomes" id="UP000868349">
    <property type="component" value="Unassembled WGS sequence"/>
</dbReference>
<reference evidence="1" key="1">
    <citation type="submission" date="2017-02" db="EMBL/GenBank/DDBJ databases">
        <title>Shigella draft genomes.</title>
        <authorList>
            <person name="Weis A.M."/>
            <person name="Weimer B.C."/>
            <person name="Gilpin B."/>
        </authorList>
    </citation>
    <scope>NUCLEOTIDE SEQUENCE [LARGE SCALE GENOMIC DNA]</scope>
    <source>
        <strain evidence="1">BCW_4868</strain>
    </source>
</reference>
<accession>A0A1S9J577</accession>
<evidence type="ECO:0000313" key="1">
    <source>
        <dbReference type="EMBL" id="OOO78017.1"/>
    </source>
</evidence>
<proteinExistence type="predicted"/>
<comment type="caution">
    <text evidence="1">The sequence shown here is derived from an EMBL/GenBank/DDBJ whole genome shotgun (WGS) entry which is preliminary data.</text>
</comment>
<protein>
    <submittedName>
        <fullName evidence="1">Uncharacterized protein</fullName>
    </submittedName>
</protein>